<dbReference type="InterPro" id="IPR036188">
    <property type="entry name" value="FAD/NAD-bd_sf"/>
</dbReference>
<dbReference type="GO" id="GO:0050660">
    <property type="term" value="F:flavin adenine dinucleotide binding"/>
    <property type="evidence" value="ECO:0007669"/>
    <property type="project" value="InterPro"/>
</dbReference>
<organism evidence="7 8">
    <name type="scientific">Digitaria exilis</name>
    <dbReference type="NCBI Taxonomy" id="1010633"/>
    <lineage>
        <taxon>Eukaryota</taxon>
        <taxon>Viridiplantae</taxon>
        <taxon>Streptophyta</taxon>
        <taxon>Embryophyta</taxon>
        <taxon>Tracheophyta</taxon>
        <taxon>Spermatophyta</taxon>
        <taxon>Magnoliopsida</taxon>
        <taxon>Liliopsida</taxon>
        <taxon>Poales</taxon>
        <taxon>Poaceae</taxon>
        <taxon>PACMAD clade</taxon>
        <taxon>Panicoideae</taxon>
        <taxon>Panicodae</taxon>
        <taxon>Paniceae</taxon>
        <taxon>Anthephorinae</taxon>
        <taxon>Digitaria</taxon>
    </lineage>
</organism>
<dbReference type="GO" id="GO:0004499">
    <property type="term" value="F:N,N-dimethylaniline monooxygenase activity"/>
    <property type="evidence" value="ECO:0007669"/>
    <property type="project" value="InterPro"/>
</dbReference>
<dbReference type="Pfam" id="PF00743">
    <property type="entry name" value="FMO-like"/>
    <property type="match status" value="2"/>
</dbReference>
<evidence type="ECO:0000313" key="7">
    <source>
        <dbReference type="EMBL" id="KAF8732018.1"/>
    </source>
</evidence>
<keyword evidence="8" id="KW-1185">Reference proteome</keyword>
<proteinExistence type="inferred from homology"/>
<evidence type="ECO:0000256" key="6">
    <source>
        <dbReference type="SAM" id="MobiDB-lite"/>
    </source>
</evidence>
<keyword evidence="3 5" id="KW-0274">FAD</keyword>
<gene>
    <name evidence="7" type="ORF">HU200_015971</name>
</gene>
<comment type="cofactor">
    <cofactor evidence="5">
        <name>FAD</name>
        <dbReference type="ChEBI" id="CHEBI:57692"/>
    </cofactor>
</comment>
<accession>A0A835F9X4</accession>
<dbReference type="InterPro" id="IPR020946">
    <property type="entry name" value="Flavin_mOase-like"/>
</dbReference>
<dbReference type="PANTHER" id="PTHR23023">
    <property type="entry name" value="DIMETHYLANILINE MONOOXYGENASE"/>
    <property type="match status" value="1"/>
</dbReference>
<dbReference type="OrthoDB" id="66881at2759"/>
<reference evidence="7" key="1">
    <citation type="submission" date="2020-07" db="EMBL/GenBank/DDBJ databases">
        <title>Genome sequence and genetic diversity analysis of an under-domesticated orphan crop, white fonio (Digitaria exilis).</title>
        <authorList>
            <person name="Bennetzen J.L."/>
            <person name="Chen S."/>
            <person name="Ma X."/>
            <person name="Wang X."/>
            <person name="Yssel A.E.J."/>
            <person name="Chaluvadi S.R."/>
            <person name="Johnson M."/>
            <person name="Gangashetty P."/>
            <person name="Hamidou F."/>
            <person name="Sanogo M.D."/>
            <person name="Zwaenepoel A."/>
            <person name="Wallace J."/>
            <person name="Van De Peer Y."/>
            <person name="Van Deynze A."/>
        </authorList>
    </citation>
    <scope>NUCLEOTIDE SEQUENCE</scope>
    <source>
        <tissue evidence="7">Leaves</tissue>
    </source>
</reference>
<dbReference type="InterPro" id="IPR050346">
    <property type="entry name" value="FMO-like"/>
</dbReference>
<evidence type="ECO:0000256" key="3">
    <source>
        <dbReference type="ARBA" id="ARBA00022827"/>
    </source>
</evidence>
<dbReference type="GO" id="GO:0050661">
    <property type="term" value="F:NADP binding"/>
    <property type="evidence" value="ECO:0007669"/>
    <property type="project" value="InterPro"/>
</dbReference>
<feature type="region of interest" description="Disordered" evidence="6">
    <location>
        <begin position="319"/>
        <end position="338"/>
    </location>
</feature>
<protein>
    <recommendedName>
        <fullName evidence="5">Flavin-containing monooxygenase</fullName>
        <ecNumber evidence="5">1.-.-.-</ecNumber>
    </recommendedName>
</protein>
<keyword evidence="2 5" id="KW-0285">Flavoprotein</keyword>
<dbReference type="AlphaFoldDB" id="A0A835F9X4"/>
<dbReference type="Gene3D" id="3.50.50.60">
    <property type="entry name" value="FAD/NAD(P)-binding domain"/>
    <property type="match status" value="2"/>
</dbReference>
<dbReference type="Proteomes" id="UP000636709">
    <property type="component" value="Unassembled WGS sequence"/>
</dbReference>
<evidence type="ECO:0000256" key="4">
    <source>
        <dbReference type="ARBA" id="ARBA00023002"/>
    </source>
</evidence>
<evidence type="ECO:0000256" key="2">
    <source>
        <dbReference type="ARBA" id="ARBA00022630"/>
    </source>
</evidence>
<dbReference type="EMBL" id="JACEFO010001605">
    <property type="protein sequence ID" value="KAF8732018.1"/>
    <property type="molecule type" value="Genomic_DNA"/>
</dbReference>
<comment type="similarity">
    <text evidence="1 5">Belongs to the FMO family.</text>
</comment>
<name>A0A835F9X4_9POAL</name>
<evidence type="ECO:0000256" key="5">
    <source>
        <dbReference type="RuleBase" id="RU361177"/>
    </source>
</evidence>
<dbReference type="SUPFAM" id="SSF51905">
    <property type="entry name" value="FAD/NAD(P)-binding domain"/>
    <property type="match status" value="2"/>
</dbReference>
<evidence type="ECO:0000256" key="1">
    <source>
        <dbReference type="ARBA" id="ARBA00009183"/>
    </source>
</evidence>
<evidence type="ECO:0000313" key="8">
    <source>
        <dbReference type="Proteomes" id="UP000636709"/>
    </source>
</evidence>
<dbReference type="EC" id="1.-.-.-" evidence="5"/>
<comment type="caution">
    <text evidence="7">The sequence shown here is derived from an EMBL/GenBank/DDBJ whole genome shotgun (WGS) entry which is preliminary data.</text>
</comment>
<keyword evidence="4 5" id="KW-0560">Oxidoreductase</keyword>
<sequence>MYASVRLIGPRECMGFSDFQFVPRPGRDARRFPARREMYCYLKDFCAAFRLAGAVRLNTKVVHVAMASSPEARAGDVKWKVRSVRVELDGGEEVDVEEVFDAVVVFNGHYSQPRLPSIKDPPGNQIHGERHVTATGGVEASIQPRRHLHPPVDRLCSDGTVAFADDVVVAADTVIYCTGYTYSIPFLDTAGLVTVDVDHVGPLYEHTFPPSLAPSLSFVGVPMGVFAPWFFEAQARWIALVLTGKAALPPETEMMTAVEEGRRAMEIAGAPAKHTHFIPAGVKPREVWEFVYRHSDLPRMEDWKVELFTTSNLKNAMEDREAYRDRDDDSESVREGGRRWRRVAGAQYEAALAAAGRGGDHAHAHHDDAGVAAVRNMQPLLPAPCQFSTLNGATPQKI</sequence>
<keyword evidence="5" id="KW-0503">Monooxygenase</keyword>